<dbReference type="GO" id="GO:0005975">
    <property type="term" value="P:carbohydrate metabolic process"/>
    <property type="evidence" value="ECO:0007669"/>
    <property type="project" value="UniProtKB-ARBA"/>
</dbReference>
<dbReference type="InterPro" id="IPR006311">
    <property type="entry name" value="TAT_signal"/>
</dbReference>
<dbReference type="EMBL" id="LQXA01000036">
    <property type="protein sequence ID" value="KZC94682.1"/>
    <property type="molecule type" value="Genomic_DNA"/>
</dbReference>
<dbReference type="RefSeq" id="WP_063072006.1">
    <property type="nucleotide sequence ID" value="NZ_LQXA01000036.1"/>
</dbReference>
<evidence type="ECO:0000256" key="1">
    <source>
        <dbReference type="SAM" id="SignalP"/>
    </source>
</evidence>
<evidence type="ECO:0000313" key="3">
    <source>
        <dbReference type="Proteomes" id="UP000076218"/>
    </source>
</evidence>
<dbReference type="InterPro" id="IPR013783">
    <property type="entry name" value="Ig-like_fold"/>
</dbReference>
<reference evidence="2 3" key="1">
    <citation type="submission" date="2016-01" db="EMBL/GenBank/DDBJ databases">
        <title>Draft genome sequence of Clavibacter michiganensis subsp. tessellarius DOAB 609.</title>
        <authorList>
            <person name="Tambong J.T."/>
        </authorList>
    </citation>
    <scope>NUCLEOTIDE SEQUENCE [LARGE SCALE GENOMIC DNA]</scope>
    <source>
        <strain evidence="2 3">DOAB 609</strain>
    </source>
</reference>
<name>A0A154UZY1_9MICO</name>
<dbReference type="AlphaFoldDB" id="A0A154UZY1"/>
<gene>
    <name evidence="2" type="ORF">AWH51_12295</name>
</gene>
<feature type="chain" id="PRO_5007601396" description="Choice-of-anchor G family protein" evidence="1">
    <location>
        <begin position="32"/>
        <end position="1118"/>
    </location>
</feature>
<dbReference type="Proteomes" id="UP000076218">
    <property type="component" value="Unassembled WGS sequence"/>
</dbReference>
<dbReference type="PROSITE" id="PS51318">
    <property type="entry name" value="TAT"/>
    <property type="match status" value="1"/>
</dbReference>
<evidence type="ECO:0008006" key="4">
    <source>
        <dbReference type="Google" id="ProtNLM"/>
    </source>
</evidence>
<dbReference type="NCBIfam" id="NF033766">
    <property type="entry name" value="choice_anch_G"/>
    <property type="match status" value="1"/>
</dbReference>
<keyword evidence="1" id="KW-0732">Signal</keyword>
<feature type="non-terminal residue" evidence="2">
    <location>
        <position position="1118"/>
    </location>
</feature>
<accession>A0A154UZY1</accession>
<comment type="caution">
    <text evidence="2">The sequence shown here is derived from an EMBL/GenBank/DDBJ whole genome shotgun (WGS) entry which is preliminary data.</text>
</comment>
<dbReference type="InterPro" id="IPR047900">
    <property type="entry name" value="Choice_anch_G"/>
</dbReference>
<organism evidence="2 3">
    <name type="scientific">Clavibacter tessellarius</name>
    <dbReference type="NCBI Taxonomy" id="31965"/>
    <lineage>
        <taxon>Bacteria</taxon>
        <taxon>Bacillati</taxon>
        <taxon>Actinomycetota</taxon>
        <taxon>Actinomycetes</taxon>
        <taxon>Micrococcales</taxon>
        <taxon>Microbacteriaceae</taxon>
        <taxon>Clavibacter</taxon>
    </lineage>
</organism>
<dbReference type="Gene3D" id="2.60.40.10">
    <property type="entry name" value="Immunoglobulins"/>
    <property type="match status" value="1"/>
</dbReference>
<evidence type="ECO:0000313" key="2">
    <source>
        <dbReference type="EMBL" id="KZC94682.1"/>
    </source>
</evidence>
<dbReference type="STRING" id="31965.AWH51_12295"/>
<feature type="signal peptide" evidence="1">
    <location>
        <begin position="1"/>
        <end position="31"/>
    </location>
</feature>
<protein>
    <recommendedName>
        <fullName evidence="4">Choice-of-anchor G family protein</fullName>
    </recommendedName>
</protein>
<sequence length="1118" mass="110566">MPSRRSRLATATAFGVTAALVAFGGVLPAGAAAGDQSEAEARLVTLTGLAQAVALDGAYTAYAPGGTNDPASLDGPVSASVLQQLAAVQVSAGVTLGSVLDLSGVRAGADRQVSTSGTAGATAAAGAVTDSGAVAVNGGTGQAARLDLQPTLQAAGVAGVLSDLDLRIGALGATATDTGAATPTSSYGIASADATITSPVIQGLRANLVGAVDGVSAGLSTRAVVSPATLGLLDGILTRALGVPLLDTTNATADLRTTVNAQAAVDAVLSQPLTSGAVTIDIRTGTLTLDLDAIQTLDGQPADTRVLTTAVLTQAVNAALTDILTRQLPDRLLEAVLDSTAVALTIRTDIGTPRLSVLVPAVDLGDVVITTNTTLANLVNPTGPGNSAPVISTAGTALLPPLTLTTALTESLVSGLTTGLLPALATDLGGAVSRTSVVTGLTNATGAVLTAVAPVLAAVDSVVRLTVNAQDRPGDFADADGLDAGSFTVSALRIGLLPTAGGPTVSLASATVRADAAVVGPVQPVAITSPDPAQAFPAGTTTVAVEGTAEPGAEVDVTVGNQTLTTTATTAGRYRVLFANLPSGTFTASARQRVGGEQTGLPTSVTFAIAAPAADADAADADVLDLDGLDLLDADAADLDALDLDVVDAVDALDVDTTDLDGTDADTIDTDADVLDVVDVADVVVDAGADVIDAGDVLDVDGGLDVLDTDAADLDALDVDVVDVVDALDVDTTDLDGTDVDTVDTDADVLDVVDVADVVVDAGADVIDAGDVLDVDGGLDVLDTDAADLDALDLDVVDVVDALDVDTTDLDGTDADTIDTDADVLDVVDVADVVVDAGADVLDAGDVLDVDGGLDVLDTDAADLDALDVDVVDVVDALDVDTTDLDGTDVDTVDTDADVLDVVDVADVVVDAGADVIDAGDVLDVDGGLDVLDTDAADLDALDLDVVDVVDALDVDTTDLDGTDADTVDVIVDAGDVLDVDGGLDVLDTDAADLDALDLDVVDVVDALDVDTTDLDGTDADTVDTDADVLDVVDVADAVVDAGADVLDAGDVLDVDGGLDVLDTDAADLDALDLDVVDVVDALDVDTTDLDGTDADTVDVIVDAGDVLDVDGGLDVLD</sequence>
<proteinExistence type="predicted"/>